<reference evidence="7 8" key="1">
    <citation type="journal article" date="2014" name="Int. J. Syst. Evol. Microbiol.">
        <title>Methanobacterium paludis sp. nov. and a novel strain of Methanobacterium lacus isolated from northern peatlands.</title>
        <authorList>
            <person name="Cadillo-Quiroz H."/>
            <person name="Brauer S.L."/>
            <person name="Goodson N."/>
            <person name="Yavitt J.B."/>
            <person name="Zinder S.H."/>
        </authorList>
    </citation>
    <scope>NUCLEOTIDE SEQUENCE [LARGE SCALE GENOMIC DNA]</scope>
    <source>
        <strain evidence="8">DSM 25820 / JCM 18151 / SWAN1</strain>
    </source>
</reference>
<dbReference type="STRING" id="868131.MSWAN_1257"/>
<sequence length="187" mass="20275">MIPDREFIKTPEVPGPTKEEVRCIVMCKSKILKGDVVADIGCGTGGITVEFARKAKEVYSIDRNPDALEVTEKNLKKHGLLIKANLLEGDALEVMDEIPDLNVLMVGGSNGELSSIIKKGYKKLKDGGRIIVTSILLETRAEAVKTLQSLDMIPDVVEVSISKGKITKRGTMMIANNPITIISATKV</sequence>
<dbReference type="KEGG" id="mew:MSWAN_1257"/>
<dbReference type="InterPro" id="IPR050714">
    <property type="entry name" value="Cobalamin_biosynth_MTase"/>
</dbReference>
<feature type="binding site" evidence="5">
    <location>
        <position position="62"/>
    </location>
    <ligand>
        <name>S-adenosyl-L-methionine</name>
        <dbReference type="ChEBI" id="CHEBI:59789"/>
    </ligand>
</feature>
<keyword evidence="8" id="KW-1185">Reference proteome</keyword>
<dbReference type="Gene3D" id="3.40.50.150">
    <property type="entry name" value="Vaccinia Virus protein VP39"/>
    <property type="match status" value="1"/>
</dbReference>
<evidence type="ECO:0000256" key="5">
    <source>
        <dbReference type="HAMAP-Rule" id="MF_00786"/>
    </source>
</evidence>
<dbReference type="EMBL" id="CP002772">
    <property type="protein sequence ID" value="AEG18274.1"/>
    <property type="molecule type" value="Genomic_DNA"/>
</dbReference>
<dbReference type="AlphaFoldDB" id="F6D661"/>
<dbReference type="Proteomes" id="UP000009231">
    <property type="component" value="Chromosome"/>
</dbReference>
<dbReference type="InterPro" id="IPR023475">
    <property type="entry name" value="CbiT"/>
</dbReference>
<comment type="pathway">
    <text evidence="5">Cofactor biosynthesis; adenosylcobalamin biosynthesis; cob(II)yrinate a,c-diamide from sirohydrochlorin (anaerobic route): step 8/10.</text>
</comment>
<dbReference type="UniPathway" id="UPA00148">
    <property type="reaction ID" value="UER00229"/>
</dbReference>
<comment type="similarity">
    <text evidence="5">Belongs to the methyltransferase superfamily. Archaeal-type CbiT family.</text>
</comment>
<dbReference type="HAMAP" id="MF_00786">
    <property type="entry name" value="CbiT"/>
    <property type="match status" value="1"/>
</dbReference>
<keyword evidence="4 5" id="KW-0949">S-adenosyl-L-methionine</keyword>
<dbReference type="EC" id="2.1.1.196" evidence="5"/>
<name>F6D661_METPW</name>
<feature type="binding site" evidence="5">
    <location>
        <position position="91"/>
    </location>
    <ligand>
        <name>S-adenosyl-L-methionine</name>
        <dbReference type="ChEBI" id="CHEBI:59789"/>
    </ligand>
</feature>
<evidence type="ECO:0000256" key="2">
    <source>
        <dbReference type="ARBA" id="ARBA00022603"/>
    </source>
</evidence>
<dbReference type="HOGENOM" id="CLU_094143_0_0_2"/>
<dbReference type="OrthoDB" id="6027at2157"/>
<dbReference type="NCBIfam" id="TIGR02469">
    <property type="entry name" value="CbiT"/>
    <property type="match status" value="1"/>
</dbReference>
<evidence type="ECO:0000256" key="4">
    <source>
        <dbReference type="ARBA" id="ARBA00022691"/>
    </source>
</evidence>
<evidence type="ECO:0000259" key="6">
    <source>
        <dbReference type="Pfam" id="PF13847"/>
    </source>
</evidence>
<dbReference type="InterPro" id="IPR014008">
    <property type="entry name" value="Cbl_synth_MTase_CbiT"/>
</dbReference>
<dbReference type="SUPFAM" id="SSF53335">
    <property type="entry name" value="S-adenosyl-L-methionine-dependent methyltransferases"/>
    <property type="match status" value="1"/>
</dbReference>
<keyword evidence="1 5" id="KW-0169">Cobalamin biosynthesis</keyword>
<accession>F6D661</accession>
<keyword evidence="2 5" id="KW-0489">Methyltransferase</keyword>
<dbReference type="GO" id="GO:0032259">
    <property type="term" value="P:methylation"/>
    <property type="evidence" value="ECO:0007669"/>
    <property type="project" value="UniProtKB-KW"/>
</dbReference>
<dbReference type="GeneID" id="10668762"/>
<dbReference type="CDD" id="cd02440">
    <property type="entry name" value="AdoMet_MTases"/>
    <property type="match status" value="1"/>
</dbReference>
<feature type="binding site" evidence="5">
    <location>
        <begin position="41"/>
        <end position="45"/>
    </location>
    <ligand>
        <name>S-adenosyl-L-methionine</name>
        <dbReference type="ChEBI" id="CHEBI:59789"/>
    </ligand>
</feature>
<dbReference type="GO" id="GO:0019251">
    <property type="term" value="P:anaerobic cobalamin biosynthetic process"/>
    <property type="evidence" value="ECO:0007669"/>
    <property type="project" value="UniProtKB-UniRule"/>
</dbReference>
<feature type="domain" description="Methyltransferase" evidence="6">
    <location>
        <begin position="33"/>
        <end position="147"/>
    </location>
</feature>
<dbReference type="GO" id="GO:0008276">
    <property type="term" value="F:protein methyltransferase activity"/>
    <property type="evidence" value="ECO:0007669"/>
    <property type="project" value="InterPro"/>
</dbReference>
<keyword evidence="3 5" id="KW-0808">Transferase</keyword>
<dbReference type="InterPro" id="IPR025714">
    <property type="entry name" value="Methyltranfer_dom"/>
</dbReference>
<proteinExistence type="inferred from homology"/>
<gene>
    <name evidence="5" type="primary">cbiT</name>
    <name evidence="7" type="ordered locus">MSWAN_1257</name>
</gene>
<comment type="catalytic activity">
    <reaction evidence="5">
        <text>Co-precorrin-6B + S-adenosyl-L-methionine = Co-precorrin-7 + S-adenosyl-L-homocysteine + CO2</text>
        <dbReference type="Rhea" id="RHEA:36067"/>
        <dbReference type="ChEBI" id="CHEBI:16526"/>
        <dbReference type="ChEBI" id="CHEBI:57856"/>
        <dbReference type="ChEBI" id="CHEBI:59789"/>
        <dbReference type="ChEBI" id="CHEBI:70791"/>
        <dbReference type="ChEBI" id="CHEBI:72780"/>
        <dbReference type="EC" id="2.1.1.196"/>
    </reaction>
</comment>
<dbReference type="InterPro" id="IPR029063">
    <property type="entry name" value="SAM-dependent_MTases_sf"/>
</dbReference>
<comment type="function">
    <text evidence="5">Catalyzes the methylation of C-15 in cobalt-precorrin-6B followed by the decarboxylation of C-12 to form cobalt-precorrin-7.</text>
</comment>
<feature type="binding site" evidence="5">
    <location>
        <position position="17"/>
    </location>
    <ligand>
        <name>S-adenosyl-L-methionine</name>
        <dbReference type="ChEBI" id="CHEBI:59789"/>
    </ligand>
</feature>
<organism evidence="7 8">
    <name type="scientific">Methanobacterium paludis (strain DSM 25820 / JCM 18151 / SWAN1)</name>
    <dbReference type="NCBI Taxonomy" id="868131"/>
    <lineage>
        <taxon>Archaea</taxon>
        <taxon>Methanobacteriati</taxon>
        <taxon>Methanobacteriota</taxon>
        <taxon>Methanomada group</taxon>
        <taxon>Methanobacteria</taxon>
        <taxon>Methanobacteriales</taxon>
        <taxon>Methanobacteriaceae</taxon>
        <taxon>Methanobacterium</taxon>
    </lineage>
</organism>
<dbReference type="PANTHER" id="PTHR43182:SF1">
    <property type="entry name" value="COBALT-PRECORRIN-7 C(5)-METHYLTRANSFERASE"/>
    <property type="match status" value="1"/>
</dbReference>
<dbReference type="Pfam" id="PF13847">
    <property type="entry name" value="Methyltransf_31"/>
    <property type="match status" value="1"/>
</dbReference>
<dbReference type="RefSeq" id="WP_013825775.1">
    <property type="nucleotide sequence ID" value="NC_015574.1"/>
</dbReference>
<protein>
    <recommendedName>
        <fullName evidence="5">Probable cobalt-precorrin-6B C(15)-methyltransferase (decarboxylating)</fullName>
        <ecNumber evidence="5">2.1.1.196</ecNumber>
    </recommendedName>
</protein>
<dbReference type="GO" id="GO:0043776">
    <property type="term" value="F:cobalt-precorrin-6B C5-methyltransferase activity"/>
    <property type="evidence" value="ECO:0007669"/>
    <property type="project" value="RHEA"/>
</dbReference>
<dbReference type="eggNOG" id="arCOG00977">
    <property type="taxonomic scope" value="Archaea"/>
</dbReference>
<evidence type="ECO:0000256" key="1">
    <source>
        <dbReference type="ARBA" id="ARBA00022573"/>
    </source>
</evidence>
<evidence type="ECO:0000313" key="7">
    <source>
        <dbReference type="EMBL" id="AEG18274.1"/>
    </source>
</evidence>
<evidence type="ECO:0000256" key="3">
    <source>
        <dbReference type="ARBA" id="ARBA00022679"/>
    </source>
</evidence>
<dbReference type="PANTHER" id="PTHR43182">
    <property type="entry name" value="COBALT-PRECORRIN-6B C(15)-METHYLTRANSFERASE (DECARBOXYLATING)"/>
    <property type="match status" value="1"/>
</dbReference>
<evidence type="ECO:0000313" key="8">
    <source>
        <dbReference type="Proteomes" id="UP000009231"/>
    </source>
</evidence>